<dbReference type="GO" id="GO:0051301">
    <property type="term" value="P:cell division"/>
    <property type="evidence" value="ECO:0007669"/>
    <property type="project" value="InterPro"/>
</dbReference>
<proteinExistence type="predicted"/>
<dbReference type="Pfam" id="PF04977">
    <property type="entry name" value="DivIC"/>
    <property type="match status" value="1"/>
</dbReference>
<dbReference type="PANTHER" id="PTHR40027:SF1">
    <property type="entry name" value="CELL DIVISION PROTEIN DIVIC"/>
    <property type="match status" value="1"/>
</dbReference>
<dbReference type="PATRIC" id="fig|1423783.4.peg.2219"/>
<dbReference type="STRING" id="1423783.FC50_GL002167"/>
<dbReference type="PANTHER" id="PTHR40027">
    <property type="entry name" value="CELL DIVISION PROTEIN DIVIC"/>
    <property type="match status" value="1"/>
</dbReference>
<dbReference type="Proteomes" id="UP000051922">
    <property type="component" value="Unassembled WGS sequence"/>
</dbReference>
<protein>
    <recommendedName>
        <fullName evidence="5">Septum formation initiator</fullName>
    </recommendedName>
</protein>
<dbReference type="InterPro" id="IPR039076">
    <property type="entry name" value="DivIC"/>
</dbReference>
<evidence type="ECO:0000313" key="4">
    <source>
        <dbReference type="Proteomes" id="UP000051922"/>
    </source>
</evidence>
<feature type="transmembrane region" description="Helical" evidence="2">
    <location>
        <begin position="39"/>
        <end position="57"/>
    </location>
</feature>
<keyword evidence="2" id="KW-1133">Transmembrane helix</keyword>
<evidence type="ECO:0008006" key="5">
    <source>
        <dbReference type="Google" id="ProtNLM"/>
    </source>
</evidence>
<organism evidence="3 4">
    <name type="scientific">Lacticaseibacillus pantheris DSM 15945 = JCM 12539 = NBRC 106106</name>
    <dbReference type="NCBI Taxonomy" id="1423783"/>
    <lineage>
        <taxon>Bacteria</taxon>
        <taxon>Bacillati</taxon>
        <taxon>Bacillota</taxon>
        <taxon>Bacilli</taxon>
        <taxon>Lactobacillales</taxon>
        <taxon>Lactobacillaceae</taxon>
        <taxon>Lacticaseibacillus</taxon>
    </lineage>
</organism>
<name>A0A0R1U8N0_9LACO</name>
<sequence>MAKAQISHLDNAYTRAQQVERDQQAARNRRRQIHRRRRVILVAVLVLVLVGGGVQLWRVHQAQVQATARVATAKKQLHKVTTKQKNLQIQVNELNNADYLEKLIRAKYYMSKSGETIFNIPDSDDSIPGDK</sequence>
<evidence type="ECO:0000313" key="3">
    <source>
        <dbReference type="EMBL" id="KRL87587.1"/>
    </source>
</evidence>
<dbReference type="RefSeq" id="WP_054649762.1">
    <property type="nucleotide sequence ID" value="NZ_AZFJ01000017.1"/>
</dbReference>
<reference evidence="3 4" key="1">
    <citation type="journal article" date="2015" name="Genome Announc.">
        <title>Expanding the biotechnology potential of lactobacilli through comparative genomics of 213 strains and associated genera.</title>
        <authorList>
            <person name="Sun Z."/>
            <person name="Harris H.M."/>
            <person name="McCann A."/>
            <person name="Guo C."/>
            <person name="Argimon S."/>
            <person name="Zhang W."/>
            <person name="Yang X."/>
            <person name="Jeffery I.B."/>
            <person name="Cooney J.C."/>
            <person name="Kagawa T.F."/>
            <person name="Liu W."/>
            <person name="Song Y."/>
            <person name="Salvetti E."/>
            <person name="Wrobel A."/>
            <person name="Rasinkangas P."/>
            <person name="Parkhill J."/>
            <person name="Rea M.C."/>
            <person name="O'Sullivan O."/>
            <person name="Ritari J."/>
            <person name="Douillard F.P."/>
            <person name="Paul Ross R."/>
            <person name="Yang R."/>
            <person name="Briner A.E."/>
            <person name="Felis G.E."/>
            <person name="de Vos W.M."/>
            <person name="Barrangou R."/>
            <person name="Klaenhammer T.R."/>
            <person name="Caufield P.W."/>
            <person name="Cui Y."/>
            <person name="Zhang H."/>
            <person name="O'Toole P.W."/>
        </authorList>
    </citation>
    <scope>NUCLEOTIDE SEQUENCE [LARGE SCALE GENOMIC DNA]</scope>
    <source>
        <strain evidence="3 4">DSM 15945</strain>
    </source>
</reference>
<keyword evidence="2" id="KW-0472">Membrane</keyword>
<keyword evidence="1" id="KW-0175">Coiled coil</keyword>
<keyword evidence="4" id="KW-1185">Reference proteome</keyword>
<dbReference type="AlphaFoldDB" id="A0A0R1U8N0"/>
<evidence type="ECO:0000256" key="2">
    <source>
        <dbReference type="SAM" id="Phobius"/>
    </source>
</evidence>
<feature type="coiled-coil region" evidence="1">
    <location>
        <begin position="9"/>
        <end position="36"/>
    </location>
</feature>
<dbReference type="OrthoDB" id="2151746at2"/>
<comment type="caution">
    <text evidence="3">The sequence shown here is derived from an EMBL/GenBank/DDBJ whole genome shotgun (WGS) entry which is preliminary data.</text>
</comment>
<dbReference type="EMBL" id="AZFJ01000017">
    <property type="protein sequence ID" value="KRL87587.1"/>
    <property type="molecule type" value="Genomic_DNA"/>
</dbReference>
<keyword evidence="2" id="KW-0812">Transmembrane</keyword>
<dbReference type="InterPro" id="IPR007060">
    <property type="entry name" value="FtsL/DivIC"/>
</dbReference>
<evidence type="ECO:0000256" key="1">
    <source>
        <dbReference type="SAM" id="Coils"/>
    </source>
</evidence>
<accession>A0A0R1U8N0</accession>
<gene>
    <name evidence="3" type="ORF">FC50_GL002167</name>
</gene>